<dbReference type="FunFam" id="1.10.340.30:FF:000002">
    <property type="entry name" value="Adenine DNA glycosylase"/>
    <property type="match status" value="1"/>
</dbReference>
<keyword evidence="17" id="KW-1185">Reference proteome</keyword>
<evidence type="ECO:0000256" key="10">
    <source>
        <dbReference type="ARBA" id="ARBA00023004"/>
    </source>
</evidence>
<evidence type="ECO:0000256" key="8">
    <source>
        <dbReference type="ARBA" id="ARBA00022763"/>
    </source>
</evidence>
<evidence type="ECO:0000256" key="4">
    <source>
        <dbReference type="ARBA" id="ARBA00012045"/>
    </source>
</evidence>
<dbReference type="InterPro" id="IPR003265">
    <property type="entry name" value="HhH-GPD_domain"/>
</dbReference>
<dbReference type="GO" id="GO:0046872">
    <property type="term" value="F:metal ion binding"/>
    <property type="evidence" value="ECO:0007669"/>
    <property type="project" value="UniProtKB-UniRule"/>
</dbReference>
<dbReference type="GO" id="GO:0006298">
    <property type="term" value="P:mismatch repair"/>
    <property type="evidence" value="ECO:0007669"/>
    <property type="project" value="TreeGrafter"/>
</dbReference>
<evidence type="ECO:0000256" key="6">
    <source>
        <dbReference type="ARBA" id="ARBA00022485"/>
    </source>
</evidence>
<dbReference type="GO" id="GO:0034039">
    <property type="term" value="F:8-oxo-7,8-dihydroguanine DNA N-glycosylase activity"/>
    <property type="evidence" value="ECO:0007669"/>
    <property type="project" value="TreeGrafter"/>
</dbReference>
<dbReference type="GO" id="GO:0000701">
    <property type="term" value="F:purine-specific mismatch base pair DNA N-glycosylase activity"/>
    <property type="evidence" value="ECO:0007669"/>
    <property type="project" value="UniProtKB-EC"/>
</dbReference>
<evidence type="ECO:0000256" key="1">
    <source>
        <dbReference type="ARBA" id="ARBA00000843"/>
    </source>
</evidence>
<keyword evidence="12" id="KW-0234">DNA repair</keyword>
<protein>
    <recommendedName>
        <fullName evidence="5 14">Adenine DNA glycosylase</fullName>
        <ecNumber evidence="4 14">3.2.2.31</ecNumber>
    </recommendedName>
</protein>
<dbReference type="InterPro" id="IPR004035">
    <property type="entry name" value="Endouclease-III_FeS-bd_BS"/>
</dbReference>
<dbReference type="EC" id="3.2.2.31" evidence="4 14"/>
<dbReference type="InterPro" id="IPR005760">
    <property type="entry name" value="A/G_AdeGlyc_MutY"/>
</dbReference>
<dbReference type="PANTHER" id="PTHR42944:SF1">
    <property type="entry name" value="ADENINE DNA GLYCOSYLASE"/>
    <property type="match status" value="1"/>
</dbReference>
<dbReference type="InterPro" id="IPR003651">
    <property type="entry name" value="Endonuclease3_FeS-loop_motif"/>
</dbReference>
<keyword evidence="9 16" id="KW-0378">Hydrolase</keyword>
<dbReference type="SUPFAM" id="SSF48150">
    <property type="entry name" value="DNA-glycosylase"/>
    <property type="match status" value="1"/>
</dbReference>
<dbReference type="Gene3D" id="1.10.1670.10">
    <property type="entry name" value="Helix-hairpin-Helix base-excision DNA repair enzymes (C-terminal)"/>
    <property type="match status" value="1"/>
</dbReference>
<evidence type="ECO:0000256" key="2">
    <source>
        <dbReference type="ARBA" id="ARBA00002933"/>
    </source>
</evidence>
<dbReference type="NCBIfam" id="TIGR01084">
    <property type="entry name" value="mutY"/>
    <property type="match status" value="1"/>
</dbReference>
<evidence type="ECO:0000256" key="11">
    <source>
        <dbReference type="ARBA" id="ARBA00023014"/>
    </source>
</evidence>
<name>A0A7W8AHX5_9HYPH</name>
<dbReference type="Pfam" id="PF00730">
    <property type="entry name" value="HhH-GPD"/>
    <property type="match status" value="1"/>
</dbReference>
<accession>A0A7W8AHX5</accession>
<dbReference type="Pfam" id="PF10576">
    <property type="entry name" value="EndIII_4Fe-2S"/>
    <property type="match status" value="1"/>
</dbReference>
<feature type="domain" description="HhH-GPD" evidence="15">
    <location>
        <begin position="67"/>
        <end position="216"/>
    </location>
</feature>
<dbReference type="GO" id="GO:0051539">
    <property type="term" value="F:4 iron, 4 sulfur cluster binding"/>
    <property type="evidence" value="ECO:0007669"/>
    <property type="project" value="UniProtKB-UniRule"/>
</dbReference>
<dbReference type="InterPro" id="IPR015797">
    <property type="entry name" value="NUDIX_hydrolase-like_dom_sf"/>
</dbReference>
<evidence type="ECO:0000256" key="3">
    <source>
        <dbReference type="ARBA" id="ARBA00008343"/>
    </source>
</evidence>
<dbReference type="SMART" id="SM00478">
    <property type="entry name" value="ENDO3c"/>
    <property type="match status" value="1"/>
</dbReference>
<dbReference type="Pfam" id="PF00633">
    <property type="entry name" value="HHH"/>
    <property type="match status" value="1"/>
</dbReference>
<dbReference type="Proteomes" id="UP000531231">
    <property type="component" value="Unassembled WGS sequence"/>
</dbReference>
<dbReference type="Gene3D" id="3.90.79.10">
    <property type="entry name" value="Nucleoside Triphosphate Pyrophosphohydrolase"/>
    <property type="match status" value="1"/>
</dbReference>
<dbReference type="PROSITE" id="PS00764">
    <property type="entry name" value="ENDONUCLEASE_III_1"/>
    <property type="match status" value="1"/>
</dbReference>
<proteinExistence type="inferred from homology"/>
<keyword evidence="11" id="KW-0411">Iron-sulfur</keyword>
<dbReference type="InterPro" id="IPR000445">
    <property type="entry name" value="HhH_motif"/>
</dbReference>
<gene>
    <name evidence="16" type="ORF">HNQ68_000117</name>
</gene>
<keyword evidence="8 14" id="KW-0227">DNA damage</keyword>
<keyword evidence="7" id="KW-0479">Metal-binding</keyword>
<dbReference type="InterPro" id="IPR011257">
    <property type="entry name" value="DNA_glycosylase"/>
</dbReference>
<evidence type="ECO:0000256" key="7">
    <source>
        <dbReference type="ARBA" id="ARBA00022723"/>
    </source>
</evidence>
<dbReference type="SUPFAM" id="SSF55811">
    <property type="entry name" value="Nudix"/>
    <property type="match status" value="1"/>
</dbReference>
<dbReference type="GO" id="GO:0006284">
    <property type="term" value="P:base-excision repair"/>
    <property type="evidence" value="ECO:0007669"/>
    <property type="project" value="UniProtKB-UniRule"/>
</dbReference>
<comment type="caution">
    <text evidence="16">The sequence shown here is derived from an EMBL/GenBank/DDBJ whole genome shotgun (WGS) entry which is preliminary data.</text>
</comment>
<evidence type="ECO:0000256" key="12">
    <source>
        <dbReference type="ARBA" id="ARBA00023204"/>
    </source>
</evidence>
<dbReference type="PANTHER" id="PTHR42944">
    <property type="entry name" value="ADENINE DNA GLYCOSYLASE"/>
    <property type="match status" value="1"/>
</dbReference>
<dbReference type="CDD" id="cd03431">
    <property type="entry name" value="NUDIX_DNA_Glycosylase_C-MutY"/>
    <property type="match status" value="1"/>
</dbReference>
<organism evidence="16 17">
    <name type="scientific">Pseudochrobactrum saccharolyticum</name>
    <dbReference type="NCBI Taxonomy" id="354352"/>
    <lineage>
        <taxon>Bacteria</taxon>
        <taxon>Pseudomonadati</taxon>
        <taxon>Pseudomonadota</taxon>
        <taxon>Alphaproteobacteria</taxon>
        <taxon>Hyphomicrobiales</taxon>
        <taxon>Brucellaceae</taxon>
        <taxon>Pseudochrobactrum</taxon>
    </lineage>
</organism>
<dbReference type="Pfam" id="PF14815">
    <property type="entry name" value="NUDIX_4"/>
    <property type="match status" value="1"/>
</dbReference>
<evidence type="ECO:0000256" key="5">
    <source>
        <dbReference type="ARBA" id="ARBA00022023"/>
    </source>
</evidence>
<dbReference type="CDD" id="cd00056">
    <property type="entry name" value="ENDO3c"/>
    <property type="match status" value="1"/>
</dbReference>
<keyword evidence="6" id="KW-0004">4Fe-4S</keyword>
<sequence>MTKKRLQASPDNSPTMFLAVSGDDAPAQKLLAWYDRHHRILPWRVTPVEHKQGVRPDPYRIWLSEVMLQQTTVEAVKAYFLKFTSLWPNVQALADATEDDVLRGWAGLGYYSRARNLKKCADMVASQHKGQFPASVEGLKQLPGIGDYTSAAIAAIAFDIPAAVVDGNVERVVSRLFAIKTMMPQAKSEIRKFTEQLTPQTRPGDFAQAMMDLGATICTPKKPACILCPLNDNCAALLEGEPELYPVKAPKKARPVRYGAAFIILSPQGDVYLRKRPDKGLLAGMSEVPNSEWIAADEATSPEHIARLTNTDPAPIAANWQPSGTITHIFTHFELRLSVYKTDVSTMPPSNNGWWVAQDNLEKEALPTVMKKAISAALPDTFK</sequence>
<dbReference type="EMBL" id="JACHIL010000001">
    <property type="protein sequence ID" value="MBB5089605.1"/>
    <property type="molecule type" value="Genomic_DNA"/>
</dbReference>
<evidence type="ECO:0000256" key="9">
    <source>
        <dbReference type="ARBA" id="ARBA00022801"/>
    </source>
</evidence>
<dbReference type="InterPro" id="IPR044298">
    <property type="entry name" value="MIG/MutY"/>
</dbReference>
<comment type="catalytic activity">
    <reaction evidence="1 14">
        <text>Hydrolyzes free adenine bases from 7,8-dihydro-8-oxoguanine:adenine mismatched double-stranded DNA, leaving an apurinic site.</text>
        <dbReference type="EC" id="3.2.2.31"/>
    </reaction>
</comment>
<dbReference type="AlphaFoldDB" id="A0A7W8AHX5"/>
<evidence type="ECO:0000256" key="14">
    <source>
        <dbReference type="RuleBase" id="RU365096"/>
    </source>
</evidence>
<keyword evidence="10 14" id="KW-0408">Iron</keyword>
<dbReference type="Gene3D" id="1.10.340.30">
    <property type="entry name" value="Hypothetical protein, domain 2"/>
    <property type="match status" value="1"/>
</dbReference>
<evidence type="ECO:0000313" key="17">
    <source>
        <dbReference type="Proteomes" id="UP000531231"/>
    </source>
</evidence>
<comment type="function">
    <text evidence="2">Adenine glycosylase active on G-A mispairs. MutY also corrects error-prone DNA synthesis past GO lesions which are due to the oxidatively damaged form of guanine: 7,8-dihydro-8-oxoguanine (8-oxo-dGTP).</text>
</comment>
<dbReference type="InterPro" id="IPR029119">
    <property type="entry name" value="MutY_C"/>
</dbReference>
<dbReference type="GO" id="GO:0032357">
    <property type="term" value="F:oxidized purine DNA binding"/>
    <property type="evidence" value="ECO:0007669"/>
    <property type="project" value="TreeGrafter"/>
</dbReference>
<keyword evidence="13 14" id="KW-0326">Glycosidase</keyword>
<evidence type="ECO:0000313" key="16">
    <source>
        <dbReference type="EMBL" id="MBB5089605.1"/>
    </source>
</evidence>
<dbReference type="InterPro" id="IPR023170">
    <property type="entry name" value="HhH_base_excis_C"/>
</dbReference>
<evidence type="ECO:0000259" key="15">
    <source>
        <dbReference type="SMART" id="SM00478"/>
    </source>
</evidence>
<dbReference type="GO" id="GO:0035485">
    <property type="term" value="F:adenine/guanine mispair binding"/>
    <property type="evidence" value="ECO:0007669"/>
    <property type="project" value="TreeGrafter"/>
</dbReference>
<comment type="cofactor">
    <cofactor evidence="14">
        <name>[4Fe-4S] cluster</name>
        <dbReference type="ChEBI" id="CHEBI:49883"/>
    </cofactor>
    <text evidence="14">Binds 1 [4Fe-4S] cluster.</text>
</comment>
<comment type="similarity">
    <text evidence="3 14">Belongs to the Nth/MutY family.</text>
</comment>
<evidence type="ECO:0000256" key="13">
    <source>
        <dbReference type="ARBA" id="ARBA00023295"/>
    </source>
</evidence>
<reference evidence="16 17" key="1">
    <citation type="submission" date="2020-08" db="EMBL/GenBank/DDBJ databases">
        <title>Genomic Encyclopedia of Type Strains, Phase IV (KMG-IV): sequencing the most valuable type-strain genomes for metagenomic binning, comparative biology and taxonomic classification.</title>
        <authorList>
            <person name="Goeker M."/>
        </authorList>
    </citation>
    <scope>NUCLEOTIDE SEQUENCE [LARGE SCALE GENOMIC DNA]</scope>
    <source>
        <strain evidence="16 17">DSM 25620</strain>
    </source>
</reference>